<organism evidence="3 4">
    <name type="scientific">Candidatus Giovannonibacteria bacterium GW2011_GWB1_47_6b</name>
    <dbReference type="NCBI Taxonomy" id="1618655"/>
    <lineage>
        <taxon>Bacteria</taxon>
        <taxon>Candidatus Giovannoniibacteriota</taxon>
    </lineage>
</organism>
<reference evidence="3 4" key="1">
    <citation type="journal article" date="2015" name="Nature">
        <title>rRNA introns, odd ribosomes, and small enigmatic genomes across a large radiation of phyla.</title>
        <authorList>
            <person name="Brown C.T."/>
            <person name="Hug L.A."/>
            <person name="Thomas B.C."/>
            <person name="Sharon I."/>
            <person name="Castelle C.J."/>
            <person name="Singh A."/>
            <person name="Wilkins M.J."/>
            <person name="Williams K.H."/>
            <person name="Banfield J.F."/>
        </authorList>
    </citation>
    <scope>NUCLEOTIDE SEQUENCE [LARGE SCALE GENOMIC DNA]</scope>
</reference>
<feature type="domain" description="LTD" evidence="2">
    <location>
        <begin position="433"/>
        <end position="589"/>
    </location>
</feature>
<dbReference type="InterPro" id="IPR036415">
    <property type="entry name" value="Lamin_tail_dom_sf"/>
</dbReference>
<dbReference type="Proteomes" id="UP000034682">
    <property type="component" value="Unassembled WGS sequence"/>
</dbReference>
<dbReference type="SUPFAM" id="SSF74853">
    <property type="entry name" value="Lamin A/C globular tail domain"/>
    <property type="match status" value="2"/>
</dbReference>
<evidence type="ECO:0000313" key="4">
    <source>
        <dbReference type="Proteomes" id="UP000034682"/>
    </source>
</evidence>
<dbReference type="InterPro" id="IPR001322">
    <property type="entry name" value="Lamin_tail_dom"/>
</dbReference>
<dbReference type="Gene3D" id="1.10.575.10">
    <property type="entry name" value="P1 Nuclease"/>
    <property type="match status" value="1"/>
</dbReference>
<dbReference type="GO" id="GO:0016788">
    <property type="term" value="F:hydrolase activity, acting on ester bonds"/>
    <property type="evidence" value="ECO:0007669"/>
    <property type="project" value="InterPro"/>
</dbReference>
<feature type="region of interest" description="Disordered" evidence="1">
    <location>
        <begin position="379"/>
        <end position="400"/>
    </location>
</feature>
<feature type="compositionally biased region" description="Low complexity" evidence="1">
    <location>
        <begin position="382"/>
        <end position="400"/>
    </location>
</feature>
<dbReference type="PATRIC" id="fig|1618655.3.peg.290"/>
<dbReference type="PROSITE" id="PS51841">
    <property type="entry name" value="LTD"/>
    <property type="match status" value="2"/>
</dbReference>
<name>A0A0G1T4Z3_9BACT</name>
<protein>
    <recommendedName>
        <fullName evidence="2">LTD domain-containing protein</fullName>
    </recommendedName>
</protein>
<sequence length="1183" mass="129175">MENRKHLRFVIPVLVLGFFILNTPNVFAYGVETHAFLTKEIADFYSKNFANKKINAELAQYLVDGSRLEDNLPRYMNHFYDPVNDRGLADGIYRGIASKVWSQNPDAQMALLYRILPQTEASLLTAMQIEKIQPVFNQTDFTWEKAIELYAKGENEQAMFALGHILHLIEDVSVPDHTRNDPHPPFDGGGSPYENWTAKFNLENPDKELVTRMGGKKPLLADTLDAYFNAMAGYSNNNFYSRDSIKNYELPKPDYVEKDANYNYGFKKDGDEAYRLVVVKNYTGKYDWHQDNELSLSSPGTDIVMQDYWSRLSAKAVQYGAGVIDLFFKEAEKARDEYLASEIKKPMFARVADAVGSLFSGERVKTIDEVVYEAGVSKADISPKSQQEPPKKSVQSSSSVKPDNAVALASVADAVNQASVAETPKAAPFQFCSFSTAKTPTHQNLIINEVAWMGSANSANDEWIELKNISGEEIDLSGWQVIDLGEQIKIQLSGKLPAGGFYLLERTDDSSVPGPSADQIYVGALSNAGEGLRLFNKNCDLADEVFASPDWPAGDNAYKKTMERAADFSWRNYSGDGLGTPKAENSPGTAPVNNGGGGANQNTANQPVVSQTEPPAEQQQSSSATSEPPKVLISEILFDADGSDVGKEFIELYNAGGQAADISGWSIQHVSPSGAVTKKNFEAGDAIAPKSFFLIWLGTDARADLTWSSGSLNNTGATIYLVDNTTAVSTTSLPVSVDAVSYNVADLPGFLPGQSLERKAVPGGVCASAQNDGEFLGNGCDTGGSAGSPQGDWELRAAPNPQNTGSLAEPRLAPEAVENFNAEASQLSINFNWDADDSLIYELRNISDPANPITIATTSDDTATLAIKEIGRDYTFSIKATDSGGLSSSVVEKTVFAPSFFSGLDFYRLSDGPDGYRLDLRYEAYPFVPNFDGHGGYKIIIFYLNKDAPVIPDTLATAENWQPDGASGALQIKYRACAGGYPQRFSLILPDTQGNCGTDGGVMNSAFDFKFLEDNRLEPTAISDSNFSATDYLTAAYYTFYYSGGGSQGFKLIAVDKTKNFFRTDIPINQPPTIPGNLLIEGYDEASRRATISFDPSTDPDGLDRFIEYGYNFTNATGTEPDFSENSWAQASFVAVDGTEPNHEFRLHARILINPELTYTFGFRARDEYGNYSPVATIGPYKP</sequence>
<feature type="compositionally biased region" description="Low complexity" evidence="1">
    <location>
        <begin position="600"/>
        <end position="628"/>
    </location>
</feature>
<dbReference type="SUPFAM" id="SSF48537">
    <property type="entry name" value="Phospholipase C/P1 nuclease"/>
    <property type="match status" value="1"/>
</dbReference>
<feature type="region of interest" description="Disordered" evidence="1">
    <location>
        <begin position="577"/>
        <end position="628"/>
    </location>
</feature>
<comment type="caution">
    <text evidence="3">The sequence shown here is derived from an EMBL/GenBank/DDBJ whole genome shotgun (WGS) entry which is preliminary data.</text>
</comment>
<evidence type="ECO:0000313" key="3">
    <source>
        <dbReference type="EMBL" id="KKU76797.1"/>
    </source>
</evidence>
<accession>A0A0G1T4Z3</accession>
<evidence type="ECO:0000256" key="1">
    <source>
        <dbReference type="SAM" id="MobiDB-lite"/>
    </source>
</evidence>
<dbReference type="AlphaFoldDB" id="A0A0G1T4Z3"/>
<dbReference type="EMBL" id="LCOK01000012">
    <property type="protein sequence ID" value="KKU76797.1"/>
    <property type="molecule type" value="Genomic_DNA"/>
</dbReference>
<dbReference type="InterPro" id="IPR008947">
    <property type="entry name" value="PLipase_C/P1_nuclease_dom_sf"/>
</dbReference>
<dbReference type="Gene3D" id="2.60.40.1260">
    <property type="entry name" value="Lamin Tail domain"/>
    <property type="match status" value="2"/>
</dbReference>
<dbReference type="Pfam" id="PF00932">
    <property type="entry name" value="LTD"/>
    <property type="match status" value="2"/>
</dbReference>
<feature type="domain" description="LTD" evidence="2">
    <location>
        <begin position="616"/>
        <end position="744"/>
    </location>
</feature>
<evidence type="ECO:0000259" key="2">
    <source>
        <dbReference type="PROSITE" id="PS51841"/>
    </source>
</evidence>
<proteinExistence type="predicted"/>
<gene>
    <name evidence="3" type="ORF">UY02_C0012G0003</name>
</gene>